<accession>A0ABP1QMX3</accession>
<dbReference type="Gene3D" id="3.40.50.720">
    <property type="entry name" value="NAD(P)-binding Rossmann-like Domain"/>
    <property type="match status" value="2"/>
</dbReference>
<dbReference type="PIRSF" id="PIRSF015578">
    <property type="entry name" value="Myoinos-ppht_syn"/>
    <property type="match status" value="1"/>
</dbReference>
<evidence type="ECO:0000256" key="1">
    <source>
        <dbReference type="ARBA" id="ARBA00000113"/>
    </source>
</evidence>
<dbReference type="InterPro" id="IPR013021">
    <property type="entry name" value="Myo-inos-1-P_Synthase_GAPDH"/>
</dbReference>
<dbReference type="EC" id="5.5.1.4" evidence="5"/>
<evidence type="ECO:0000259" key="8">
    <source>
        <dbReference type="Pfam" id="PF01658"/>
    </source>
</evidence>
<sequence length="560" mass="62029">MPVHVKVNSPKVTYESDFIKAKYCYESSSATQHPDGRITINPYTLDMDVTTAAKIPRTGLMMVGWGGNNGTTFTGMCLANKHNLTWHSKVGEHKADFLGSVSMIGTFPVGLNEAGEEVFAPVRHMLPMLNPTEMEIDGWDISNMNLADGMKRAAVFDWELQEKLRSHMEHLKPRKAVFFQDFVAANQADRVNNVLTGSKFEQMEQIRADICDFKKEKNLDKVIILWVGNTERFSEIASGLNDTWENLEKAMKASAHEISPSTVYAAAAILEGCAFINGSPQNTLVPGILELAEKHKVMIVGDDLKTGQTKLKSVLMDYLVGAGLKPESIVSYNHLGNNDGKNLSAPQTFRSKEITKRGVVDDMVASNKELFAAGTGPQKPDHLVVIKYVPYVGDSKRAMDEYTSAIAMGGLNTLVIHNTCEDSLLAAPIMLDLVLFLELFQRMDVKVNGKKIHFEMGQVLGYWMKAPLHTMTNSLFRQRSCIENLVRAALSLPANNHLFLTKGPIAKVVETQQNGVSNGNGVHRDLNELVVLKNNKILSNVALTQQNQKLAESQTIRQIK</sequence>
<proteinExistence type="inferred from homology"/>
<dbReference type="EMBL" id="CAXLJM020000041">
    <property type="protein sequence ID" value="CAL8109333.1"/>
    <property type="molecule type" value="Genomic_DNA"/>
</dbReference>
<comment type="similarity">
    <text evidence="4">Belongs to the myo-inositol 1-phosphate synthase family.</text>
</comment>
<comment type="caution">
    <text evidence="9">The sequence shown here is derived from an EMBL/GenBank/DDBJ whole genome shotgun (WGS) entry which is preliminary data.</text>
</comment>
<comment type="cofactor">
    <cofactor evidence="2">
        <name>NAD(+)</name>
        <dbReference type="ChEBI" id="CHEBI:57540"/>
    </cofactor>
</comment>
<evidence type="ECO:0000313" key="9">
    <source>
        <dbReference type="EMBL" id="CAL8109333.1"/>
    </source>
</evidence>
<dbReference type="Pfam" id="PF07994">
    <property type="entry name" value="NAD_binding_5"/>
    <property type="match status" value="1"/>
</dbReference>
<evidence type="ECO:0000256" key="6">
    <source>
        <dbReference type="ARBA" id="ARBA00022550"/>
    </source>
</evidence>
<evidence type="ECO:0000313" key="10">
    <source>
        <dbReference type="Proteomes" id="UP001642540"/>
    </source>
</evidence>
<dbReference type="SUPFAM" id="SSF55347">
    <property type="entry name" value="Glyceraldehyde-3-phosphate dehydrogenase-like, C-terminal domain"/>
    <property type="match status" value="1"/>
</dbReference>
<comment type="catalytic activity">
    <reaction evidence="1">
        <text>D-glucose 6-phosphate = 1D-myo-inositol 3-phosphate</text>
        <dbReference type="Rhea" id="RHEA:10716"/>
        <dbReference type="ChEBI" id="CHEBI:58401"/>
        <dbReference type="ChEBI" id="CHEBI:61548"/>
        <dbReference type="EC" id="5.5.1.4"/>
    </reaction>
</comment>
<keyword evidence="6" id="KW-0398">Inositol biosynthesis</keyword>
<protein>
    <recommendedName>
        <fullName evidence="5">inositol-3-phosphate synthase</fullName>
        <ecNumber evidence="5">5.5.1.4</ecNumber>
    </recommendedName>
</protein>
<evidence type="ECO:0000256" key="7">
    <source>
        <dbReference type="ARBA" id="ARBA00025559"/>
    </source>
</evidence>
<evidence type="ECO:0000256" key="3">
    <source>
        <dbReference type="ARBA" id="ARBA00005117"/>
    </source>
</evidence>
<evidence type="ECO:0000256" key="2">
    <source>
        <dbReference type="ARBA" id="ARBA00001911"/>
    </source>
</evidence>
<dbReference type="PANTHER" id="PTHR11510">
    <property type="entry name" value="MYO-INOSITOL-1 PHOSPHATE SYNTHASE"/>
    <property type="match status" value="1"/>
</dbReference>
<evidence type="ECO:0000256" key="5">
    <source>
        <dbReference type="ARBA" id="ARBA00012125"/>
    </source>
</evidence>
<evidence type="ECO:0000256" key="4">
    <source>
        <dbReference type="ARBA" id="ARBA00010813"/>
    </source>
</evidence>
<comment type="pathway">
    <text evidence="3">Polyol metabolism; myo-inositol biosynthesis; myo-inositol from D-glucose 6-phosphate: step 1/2.</text>
</comment>
<comment type="function">
    <text evidence="7">Key enzyme in myo-inositol biosynthesis pathway that catalyzes the conversion of glucose 6-phosphate to 1-myo-inositol 1-phosphate in a NAD-dependent manner. Rate-limiting enzyme in the synthesis of all inositol-containing compounds.</text>
</comment>
<gene>
    <name evidence="9" type="ORF">ODALV1_LOCUS13264</name>
</gene>
<name>A0ABP1QMX3_9HEXA</name>
<keyword evidence="10" id="KW-1185">Reference proteome</keyword>
<dbReference type="Pfam" id="PF01658">
    <property type="entry name" value="Inos-1-P_synth"/>
    <property type="match status" value="1"/>
</dbReference>
<dbReference type="SUPFAM" id="SSF51735">
    <property type="entry name" value="NAD(P)-binding Rossmann-fold domains"/>
    <property type="match status" value="1"/>
</dbReference>
<dbReference type="Proteomes" id="UP001642540">
    <property type="component" value="Unassembled WGS sequence"/>
</dbReference>
<feature type="domain" description="Myo-inositol-1-phosphate synthase GAPDH-like" evidence="8">
    <location>
        <begin position="307"/>
        <end position="423"/>
    </location>
</feature>
<organism evidence="9 10">
    <name type="scientific">Orchesella dallaii</name>
    <dbReference type="NCBI Taxonomy" id="48710"/>
    <lineage>
        <taxon>Eukaryota</taxon>
        <taxon>Metazoa</taxon>
        <taxon>Ecdysozoa</taxon>
        <taxon>Arthropoda</taxon>
        <taxon>Hexapoda</taxon>
        <taxon>Collembola</taxon>
        <taxon>Entomobryomorpha</taxon>
        <taxon>Entomobryoidea</taxon>
        <taxon>Orchesellidae</taxon>
        <taxon>Orchesellinae</taxon>
        <taxon>Orchesella</taxon>
    </lineage>
</organism>
<dbReference type="InterPro" id="IPR002587">
    <property type="entry name" value="Myo-inos-1-P_Synthase"/>
</dbReference>
<reference evidence="9 10" key="1">
    <citation type="submission" date="2024-08" db="EMBL/GenBank/DDBJ databases">
        <authorList>
            <person name="Cucini C."/>
            <person name="Frati F."/>
        </authorList>
    </citation>
    <scope>NUCLEOTIDE SEQUENCE [LARGE SCALE GENOMIC DNA]</scope>
</reference>
<dbReference type="InterPro" id="IPR036291">
    <property type="entry name" value="NAD(P)-bd_dom_sf"/>
</dbReference>